<dbReference type="PANTHER" id="PTHR30055">
    <property type="entry name" value="HTH-TYPE TRANSCRIPTIONAL REGULATOR RUTR"/>
    <property type="match status" value="1"/>
</dbReference>
<organism evidence="6 7">
    <name type="scientific">Caulobacter vibrioides OR37</name>
    <dbReference type="NCBI Taxonomy" id="1292034"/>
    <lineage>
        <taxon>Bacteria</taxon>
        <taxon>Pseudomonadati</taxon>
        <taxon>Pseudomonadota</taxon>
        <taxon>Alphaproteobacteria</taxon>
        <taxon>Caulobacterales</taxon>
        <taxon>Caulobacteraceae</taxon>
        <taxon>Caulobacter</taxon>
    </lineage>
</organism>
<feature type="DNA-binding region" description="H-T-H motif" evidence="4">
    <location>
        <begin position="254"/>
        <end position="273"/>
    </location>
</feature>
<dbReference type="Proteomes" id="UP000013063">
    <property type="component" value="Unassembled WGS sequence"/>
</dbReference>
<keyword evidence="2 4" id="KW-0238">DNA-binding</keyword>
<dbReference type="EMBL" id="APMP01000012">
    <property type="protein sequence ID" value="ENZ81877.1"/>
    <property type="molecule type" value="Genomic_DNA"/>
</dbReference>
<evidence type="ECO:0000313" key="6">
    <source>
        <dbReference type="EMBL" id="ENZ81877.1"/>
    </source>
</evidence>
<accession>R0EL82</accession>
<reference evidence="6 7" key="1">
    <citation type="journal article" date="2013" name="Genome Announc.">
        <title>Draft Genome Sequence for Caulobacter sp. Strain OR37, a Bacterium Tolerant to Heavy Metals.</title>
        <authorList>
            <person name="Utturkar S.M."/>
            <person name="Bollmann A."/>
            <person name="Brzoska R.M."/>
            <person name="Klingeman D.M."/>
            <person name="Epstein S.E."/>
            <person name="Palumbo A.V."/>
            <person name="Brown S.D."/>
        </authorList>
    </citation>
    <scope>NUCLEOTIDE SEQUENCE [LARGE SCALE GENOMIC DNA]</scope>
    <source>
        <strain evidence="6 7">OR37</strain>
    </source>
</reference>
<dbReference type="AlphaFoldDB" id="R0EL82"/>
<feature type="domain" description="HTH tetR-type" evidence="5">
    <location>
        <begin position="24"/>
        <end position="84"/>
    </location>
</feature>
<keyword evidence="1" id="KW-0805">Transcription regulation</keyword>
<dbReference type="GO" id="GO:0003700">
    <property type="term" value="F:DNA-binding transcription factor activity"/>
    <property type="evidence" value="ECO:0007669"/>
    <property type="project" value="TreeGrafter"/>
</dbReference>
<keyword evidence="7" id="KW-1185">Reference proteome</keyword>
<dbReference type="InterPro" id="IPR050109">
    <property type="entry name" value="HTH-type_TetR-like_transc_reg"/>
</dbReference>
<proteinExistence type="predicted"/>
<feature type="domain" description="HTH tetR-type" evidence="5">
    <location>
        <begin position="231"/>
        <end position="291"/>
    </location>
</feature>
<dbReference type="GO" id="GO:0000976">
    <property type="term" value="F:transcription cis-regulatory region binding"/>
    <property type="evidence" value="ECO:0007669"/>
    <property type="project" value="TreeGrafter"/>
</dbReference>
<sequence precursor="true">MAVRPPSRPASAAPPARLAIERASDTRQRLILATADLVARDGIAAASARAIAANAAASPSAINYNFGNIERLLQSTFALAVDETRAWLDLRRAEIVLLPGSPDGAAWALLHGLRSWTTEGRRLALLYQEALAAGAGEGPAADWTRLFRDFWLEVAERFGLAPIDGRLMHVFFESEALYHLSTWSPALEDAALSDTVEHFAHVWLGAPLRPWRGALSQAEDASGTRPHGSAPPAAMRIAKAAAEVVEDKGLAGLTHRAVAHRAGVTTGSVTHHFRSIEDLVAGVIRGQVQVLTEEAVANAPPTIDEILTPARLFEALRFHSAGDRPASPAIRRRRLFLASVRRRELAAAGAVI</sequence>
<dbReference type="PRINTS" id="PR00455">
    <property type="entry name" value="HTHTETR"/>
</dbReference>
<dbReference type="eggNOG" id="ENOG503448G">
    <property type="taxonomic scope" value="Bacteria"/>
</dbReference>
<dbReference type="Gene3D" id="1.10.357.10">
    <property type="entry name" value="Tetracycline Repressor, domain 2"/>
    <property type="match status" value="2"/>
</dbReference>
<comment type="caution">
    <text evidence="6">The sequence shown here is derived from an EMBL/GenBank/DDBJ whole genome shotgun (WGS) entry which is preliminary data.</text>
</comment>
<name>R0EL82_CAUVI</name>
<evidence type="ECO:0000256" key="3">
    <source>
        <dbReference type="ARBA" id="ARBA00023163"/>
    </source>
</evidence>
<dbReference type="PROSITE" id="PS50977">
    <property type="entry name" value="HTH_TETR_2"/>
    <property type="match status" value="2"/>
</dbReference>
<evidence type="ECO:0000256" key="1">
    <source>
        <dbReference type="ARBA" id="ARBA00023015"/>
    </source>
</evidence>
<keyword evidence="3" id="KW-0804">Transcription</keyword>
<protein>
    <submittedName>
        <fullName evidence="6">Transcriptional regulator, TetR family</fullName>
    </submittedName>
</protein>
<feature type="non-terminal residue" evidence="6">
    <location>
        <position position="352"/>
    </location>
</feature>
<evidence type="ECO:0000256" key="4">
    <source>
        <dbReference type="PROSITE-ProRule" id="PRU00335"/>
    </source>
</evidence>
<gene>
    <name evidence="6" type="ORF">OR37_02304</name>
</gene>
<evidence type="ECO:0000313" key="7">
    <source>
        <dbReference type="Proteomes" id="UP000013063"/>
    </source>
</evidence>
<dbReference type="STRING" id="1292034.OR37_02304"/>
<dbReference type="PANTHER" id="PTHR30055:SF234">
    <property type="entry name" value="HTH-TYPE TRANSCRIPTIONAL REGULATOR BETI"/>
    <property type="match status" value="1"/>
</dbReference>
<dbReference type="Pfam" id="PF00440">
    <property type="entry name" value="TetR_N"/>
    <property type="match status" value="2"/>
</dbReference>
<dbReference type="InterPro" id="IPR001647">
    <property type="entry name" value="HTH_TetR"/>
</dbReference>
<evidence type="ECO:0000259" key="5">
    <source>
        <dbReference type="PROSITE" id="PS50977"/>
    </source>
</evidence>
<evidence type="ECO:0000256" key="2">
    <source>
        <dbReference type="ARBA" id="ARBA00023125"/>
    </source>
</evidence>
<dbReference type="InterPro" id="IPR009057">
    <property type="entry name" value="Homeodomain-like_sf"/>
</dbReference>
<dbReference type="SUPFAM" id="SSF46689">
    <property type="entry name" value="Homeodomain-like"/>
    <property type="match status" value="2"/>
</dbReference>
<feature type="DNA-binding region" description="H-T-H motif" evidence="4">
    <location>
        <begin position="47"/>
        <end position="66"/>
    </location>
</feature>